<dbReference type="RefSeq" id="WP_344739877.1">
    <property type="nucleotide sequence ID" value="NZ_BAABAY010000001.1"/>
</dbReference>
<protein>
    <recommendedName>
        <fullName evidence="3">Lipocalin-like domain-containing protein</fullName>
    </recommendedName>
</protein>
<reference evidence="1 2" key="1">
    <citation type="submission" date="2024-02" db="EMBL/GenBank/DDBJ databases">
        <title>A Gaetbulibacter species isolated from tidal flats and genomic insights of their niches.</title>
        <authorList>
            <person name="Ye Y."/>
        </authorList>
    </citation>
    <scope>NUCLEOTIDE SEQUENCE [LARGE SCALE GENOMIC DNA]</scope>
    <source>
        <strain evidence="1 2">KYW382</strain>
    </source>
</reference>
<dbReference type="Proteomes" id="UP001610100">
    <property type="component" value="Unassembled WGS sequence"/>
</dbReference>
<proteinExistence type="predicted"/>
<evidence type="ECO:0000313" key="1">
    <source>
        <dbReference type="EMBL" id="MFH6771041.1"/>
    </source>
</evidence>
<accession>A0ABW7MW40</accession>
<comment type="caution">
    <text evidence="1">The sequence shown here is derived from an EMBL/GenBank/DDBJ whole genome shotgun (WGS) entry which is preliminary data.</text>
</comment>
<dbReference type="EMBL" id="JBAWKB010000001">
    <property type="protein sequence ID" value="MFH6771041.1"/>
    <property type="molecule type" value="Genomic_DNA"/>
</dbReference>
<gene>
    <name evidence="1" type="ORF">V8G58_03770</name>
</gene>
<keyword evidence="2" id="KW-1185">Reference proteome</keyword>
<evidence type="ECO:0000313" key="2">
    <source>
        <dbReference type="Proteomes" id="UP001610100"/>
    </source>
</evidence>
<name>A0ABW7MW40_9FLAO</name>
<organism evidence="1 2">
    <name type="scientific">Gaetbulibacter aestuarii</name>
    <dbReference type="NCBI Taxonomy" id="1502358"/>
    <lineage>
        <taxon>Bacteria</taxon>
        <taxon>Pseudomonadati</taxon>
        <taxon>Bacteroidota</taxon>
        <taxon>Flavobacteriia</taxon>
        <taxon>Flavobacteriales</taxon>
        <taxon>Flavobacteriaceae</taxon>
        <taxon>Gaetbulibacter</taxon>
    </lineage>
</organism>
<sequence>MLFLLLLISCQPNQSGKGYYSGLGDYSGIYQFLSKTPETYDCEGLAKSLNDLEISSDGQFIRKMHGYNANNECVIIETLTGKITITHPNKWTPHGIAEYDNSDLVELIILDWMEDGKHNEISFDRDDGSAISYTYSRVK</sequence>
<evidence type="ECO:0008006" key="3">
    <source>
        <dbReference type="Google" id="ProtNLM"/>
    </source>
</evidence>